<reference evidence="3" key="1">
    <citation type="submission" date="2020-02" db="EMBL/GenBank/DDBJ databases">
        <authorList>
            <person name="Fontana A."/>
            <person name="Patrone V."/>
            <person name="Morelli L."/>
        </authorList>
    </citation>
    <scope>NUCLEOTIDE SEQUENCE</scope>
    <source>
        <strain evidence="2">CCUG 30943</strain>
        <strain evidence="3">CCUG 43002</strain>
    </source>
</reference>
<feature type="domain" description="Mga helix-turn-helix" evidence="1">
    <location>
        <begin position="87"/>
        <end position="167"/>
    </location>
</feature>
<dbReference type="InterPro" id="IPR007737">
    <property type="entry name" value="Mga_HTH"/>
</dbReference>
<evidence type="ECO:0000313" key="2">
    <source>
        <dbReference type="EMBL" id="MBJ7631732.1"/>
    </source>
</evidence>
<organism evidence="3 4">
    <name type="scientific">Weissella confusa</name>
    <name type="common">Lactobacillus confusus</name>
    <dbReference type="NCBI Taxonomy" id="1583"/>
    <lineage>
        <taxon>Bacteria</taxon>
        <taxon>Bacillati</taxon>
        <taxon>Bacillota</taxon>
        <taxon>Bacilli</taxon>
        <taxon>Lactobacillales</taxon>
        <taxon>Lactobacillaceae</taxon>
        <taxon>Weissella</taxon>
    </lineage>
</organism>
<keyword evidence="4" id="KW-1185">Reference proteome</keyword>
<accession>A0A4Z0RR84</accession>
<sequence>MDELAWVLEKKEQDKLTLLNYLTTRSDSFFPIKRILTSLGWSRYRTLSTITMLLDDLETYFPNEPTAYAYDEKQKAVTVNRAVLVDVKTVAFDYRQKSVIWQLLGVIFTGTFESYEQFAETFHTSVPIARAAKSKIATVLKQANIKLTLHNGLVGNETTIRIFFFGLMRQAYGNHEIPFPPEMRERTEQAVLAIANLFNIPLRETTKQAMRMQFTIWYYRLINDHHLLPEEIPTLLTDSAKWDAEHQATRAGLIELMGSFVSLPKAVVEREADFAIASLYSTGFASSVPFSLLTEVAQKKLARFKMIVKTEYQALFNQELSERILNRVTSQLSATNMRTAYFSVYGYRPTPDLEIAHRDFPIHTAFVLRVLHHLAEKIGFDEQVLVNSLFEEYLDAMIRNLSKHAILPAVVVVIDMTNLPALEELIQDRLKRSPMINVIVAHEFRPDTDFYISDVEISQFGVTPGFIWTRYPDETMFAQFIEQAVLLTKDRFKGQ</sequence>
<dbReference type="AlphaFoldDB" id="A0A4Z0RR84"/>
<gene>
    <name evidence="3" type="ORF">HAU20_00265</name>
    <name evidence="2" type="ORF">HAU43_01215</name>
</gene>
<dbReference type="Proteomes" id="UP000808038">
    <property type="component" value="Unassembled WGS sequence"/>
</dbReference>
<dbReference type="RefSeq" id="WP_003610799.1">
    <property type="nucleotide sequence ID" value="NZ_CP027563.1"/>
</dbReference>
<evidence type="ECO:0000313" key="3">
    <source>
        <dbReference type="EMBL" id="MBJ7637860.1"/>
    </source>
</evidence>
<reference evidence="3 4" key="2">
    <citation type="journal article" date="2021" name="Int. J. Food Microbiol.">
        <title>Safety demonstration of a microbial species for use in the food chain: Weissella confusa.</title>
        <authorList>
            <person name="Bourdichon F."/>
            <person name="Patrone V."/>
            <person name="Fontana A."/>
            <person name="Milani G."/>
            <person name="Morelli L."/>
        </authorList>
    </citation>
    <scope>NUCLEOTIDE SEQUENCE [LARGE SCALE GENOMIC DNA]</scope>
    <source>
        <strain evidence="2">CCUG 30943</strain>
        <strain evidence="3 4">CCUG 43002</strain>
    </source>
</reference>
<proteinExistence type="predicted"/>
<evidence type="ECO:0000259" key="1">
    <source>
        <dbReference type="Pfam" id="PF05043"/>
    </source>
</evidence>
<dbReference type="EMBL" id="JAAOCX010000001">
    <property type="protein sequence ID" value="MBJ7631732.1"/>
    <property type="molecule type" value="Genomic_DNA"/>
</dbReference>
<comment type="caution">
    <text evidence="3">The sequence shown here is derived from an EMBL/GenBank/DDBJ whole genome shotgun (WGS) entry which is preliminary data.</text>
</comment>
<dbReference type="Proteomes" id="UP000728106">
    <property type="component" value="Unassembled WGS sequence"/>
</dbReference>
<dbReference type="Pfam" id="PF05043">
    <property type="entry name" value="Mga"/>
    <property type="match status" value="1"/>
</dbReference>
<name>A0A4Z0RR84_WEICO</name>
<dbReference type="EMBL" id="JAAOCP010000001">
    <property type="protein sequence ID" value="MBJ7637860.1"/>
    <property type="molecule type" value="Genomic_DNA"/>
</dbReference>
<evidence type="ECO:0000313" key="4">
    <source>
        <dbReference type="Proteomes" id="UP000728106"/>
    </source>
</evidence>
<dbReference type="GeneID" id="57978589"/>
<protein>
    <recommendedName>
        <fullName evidence="1">Mga helix-turn-helix domain-containing protein</fullName>
    </recommendedName>
</protein>